<dbReference type="InterPro" id="IPR013216">
    <property type="entry name" value="Methyltransf_11"/>
</dbReference>
<dbReference type="InterPro" id="IPR029063">
    <property type="entry name" value="SAM-dependent_MTases_sf"/>
</dbReference>
<dbReference type="Proteomes" id="UP000191144">
    <property type="component" value="Chromosome G"/>
</dbReference>
<evidence type="ECO:0000256" key="2">
    <source>
        <dbReference type="ARBA" id="ARBA00022603"/>
    </source>
</evidence>
<dbReference type="CDD" id="cd02440">
    <property type="entry name" value="AdoMet_MTases"/>
    <property type="match status" value="1"/>
</dbReference>
<dbReference type="InterPro" id="IPR051052">
    <property type="entry name" value="Diverse_substrate_MTase"/>
</dbReference>
<comment type="similarity">
    <text evidence="1">Belongs to the methyltransferase superfamily.</text>
</comment>
<organism evidence="5 6">
    <name type="scientific">Lachancea meyersii CBS 8951</name>
    <dbReference type="NCBI Taxonomy" id="1266667"/>
    <lineage>
        <taxon>Eukaryota</taxon>
        <taxon>Fungi</taxon>
        <taxon>Dikarya</taxon>
        <taxon>Ascomycota</taxon>
        <taxon>Saccharomycotina</taxon>
        <taxon>Saccharomycetes</taxon>
        <taxon>Saccharomycetales</taxon>
        <taxon>Saccharomycetaceae</taxon>
        <taxon>Lachancea</taxon>
    </lineage>
</organism>
<dbReference type="Pfam" id="PF08241">
    <property type="entry name" value="Methyltransf_11"/>
    <property type="match status" value="1"/>
</dbReference>
<evidence type="ECO:0000313" key="6">
    <source>
        <dbReference type="Proteomes" id="UP000191144"/>
    </source>
</evidence>
<dbReference type="PANTHER" id="PTHR44942:SF4">
    <property type="entry name" value="METHYLTRANSFERASE TYPE 11 DOMAIN-CONTAINING PROTEIN"/>
    <property type="match status" value="1"/>
</dbReference>
<accession>A0A1G4K7H3</accession>
<evidence type="ECO:0000256" key="3">
    <source>
        <dbReference type="ARBA" id="ARBA00022679"/>
    </source>
</evidence>
<evidence type="ECO:0000259" key="4">
    <source>
        <dbReference type="Pfam" id="PF08241"/>
    </source>
</evidence>
<evidence type="ECO:0000313" key="5">
    <source>
        <dbReference type="EMBL" id="SCU99865.1"/>
    </source>
</evidence>
<dbReference type="EMBL" id="LT598484">
    <property type="protein sequence ID" value="SCU99865.1"/>
    <property type="molecule type" value="Genomic_DNA"/>
</dbReference>
<gene>
    <name evidence="5" type="ORF">LAME_0G06018G</name>
</gene>
<feature type="domain" description="Methyltransferase type 11" evidence="4">
    <location>
        <begin position="46"/>
        <end position="142"/>
    </location>
</feature>
<sequence length="253" mass="27640">MNKSDYSACHYGERANDYVSSKVHSEGPDLAAIERQVVARKFGRVLDIGCGGGHVSYCVAPHVGEVVACDVTQQMLTSVSQEAKNRGLSNVSTVQSPAEKLPFADGEFDAVFCRFTTHHWSDAVAGLREAKRVLAPSGLAIFIDVTAPVSPLYDSWLQTLELLRDVCHCRDFSVAEWATLLAGAGFALREASTHRLPLEFQSWIARTKTPEERVAAIRSLQKCAPSDVTAYFSIQSDGSFEIDVTTFIVEPVV</sequence>
<name>A0A1G4K7H3_9SACH</name>
<keyword evidence="2" id="KW-0489">Methyltransferase</keyword>
<keyword evidence="3" id="KW-0808">Transferase</keyword>
<protein>
    <submittedName>
        <fullName evidence="5">LAME_0G06018g1_1</fullName>
    </submittedName>
</protein>
<dbReference type="SUPFAM" id="SSF53335">
    <property type="entry name" value="S-adenosyl-L-methionine-dependent methyltransferases"/>
    <property type="match status" value="1"/>
</dbReference>
<dbReference type="OrthoDB" id="10027013at2759"/>
<dbReference type="GO" id="GO:0008757">
    <property type="term" value="F:S-adenosylmethionine-dependent methyltransferase activity"/>
    <property type="evidence" value="ECO:0007669"/>
    <property type="project" value="InterPro"/>
</dbReference>
<dbReference type="AlphaFoldDB" id="A0A1G4K7H3"/>
<proteinExistence type="inferred from homology"/>
<dbReference type="GO" id="GO:0032259">
    <property type="term" value="P:methylation"/>
    <property type="evidence" value="ECO:0007669"/>
    <property type="project" value="UniProtKB-KW"/>
</dbReference>
<reference evidence="6" key="1">
    <citation type="submission" date="2016-03" db="EMBL/GenBank/DDBJ databases">
        <authorList>
            <person name="Devillers Hugo."/>
        </authorList>
    </citation>
    <scope>NUCLEOTIDE SEQUENCE [LARGE SCALE GENOMIC DNA]</scope>
</reference>
<dbReference type="PANTHER" id="PTHR44942">
    <property type="entry name" value="METHYLTRANSF_11 DOMAIN-CONTAINING PROTEIN"/>
    <property type="match status" value="1"/>
</dbReference>
<evidence type="ECO:0000256" key="1">
    <source>
        <dbReference type="ARBA" id="ARBA00008361"/>
    </source>
</evidence>
<keyword evidence="6" id="KW-1185">Reference proteome</keyword>
<dbReference type="Gene3D" id="3.40.50.150">
    <property type="entry name" value="Vaccinia Virus protein VP39"/>
    <property type="match status" value="1"/>
</dbReference>